<dbReference type="OMA" id="IAPPFYN"/>
<keyword evidence="10" id="KW-0325">Glycoprotein</keyword>
<evidence type="ECO:0000256" key="6">
    <source>
        <dbReference type="ARBA" id="ARBA00023002"/>
    </source>
</evidence>
<feature type="signal peptide" evidence="13">
    <location>
        <begin position="1"/>
        <end position="21"/>
    </location>
</feature>
<keyword evidence="9" id="KW-1015">Disulfide bond</keyword>
<evidence type="ECO:0000256" key="10">
    <source>
        <dbReference type="ARBA" id="ARBA00023180"/>
    </source>
</evidence>
<evidence type="ECO:0000256" key="2">
    <source>
        <dbReference type="ARBA" id="ARBA00004613"/>
    </source>
</evidence>
<evidence type="ECO:0000256" key="8">
    <source>
        <dbReference type="ARBA" id="ARBA00023033"/>
    </source>
</evidence>
<feature type="compositionally biased region" description="Basic and acidic residues" evidence="12">
    <location>
        <begin position="355"/>
        <end position="372"/>
    </location>
</feature>
<dbReference type="OrthoDB" id="2019572at2759"/>
<evidence type="ECO:0000256" key="12">
    <source>
        <dbReference type="SAM" id="MobiDB-lite"/>
    </source>
</evidence>
<dbReference type="AlphaFoldDB" id="R7S2K3"/>
<evidence type="ECO:0000313" key="15">
    <source>
        <dbReference type="Proteomes" id="UP000054196"/>
    </source>
</evidence>
<keyword evidence="7" id="KW-0186">Copper</keyword>
<proteinExistence type="inferred from homology"/>
<keyword evidence="3" id="KW-0964">Secreted</keyword>
<evidence type="ECO:0000256" key="4">
    <source>
        <dbReference type="ARBA" id="ARBA00022723"/>
    </source>
</evidence>
<evidence type="ECO:0000256" key="5">
    <source>
        <dbReference type="ARBA" id="ARBA00022729"/>
    </source>
</evidence>
<feature type="chain" id="PRO_5004443775" description="Lytic polysaccharide monooxygenase" evidence="13">
    <location>
        <begin position="22"/>
        <end position="391"/>
    </location>
</feature>
<keyword evidence="4" id="KW-0479">Metal-binding</keyword>
<dbReference type="GeneID" id="18876192"/>
<name>R7S2K3_PUNST</name>
<evidence type="ECO:0000256" key="3">
    <source>
        <dbReference type="ARBA" id="ARBA00022525"/>
    </source>
</evidence>
<evidence type="ECO:0000256" key="11">
    <source>
        <dbReference type="ARBA" id="ARBA00046340"/>
    </source>
</evidence>
<reference evidence="15" key="1">
    <citation type="journal article" date="2012" name="Science">
        <title>The Paleozoic origin of enzymatic lignin decomposition reconstructed from 31 fungal genomes.</title>
        <authorList>
            <person name="Floudas D."/>
            <person name="Binder M."/>
            <person name="Riley R."/>
            <person name="Barry K."/>
            <person name="Blanchette R.A."/>
            <person name="Henrissat B."/>
            <person name="Martinez A.T."/>
            <person name="Otillar R."/>
            <person name="Spatafora J.W."/>
            <person name="Yadav J.S."/>
            <person name="Aerts A."/>
            <person name="Benoit I."/>
            <person name="Boyd A."/>
            <person name="Carlson A."/>
            <person name="Copeland A."/>
            <person name="Coutinho P.M."/>
            <person name="de Vries R.P."/>
            <person name="Ferreira P."/>
            <person name="Findley K."/>
            <person name="Foster B."/>
            <person name="Gaskell J."/>
            <person name="Glotzer D."/>
            <person name="Gorecki P."/>
            <person name="Heitman J."/>
            <person name="Hesse C."/>
            <person name="Hori C."/>
            <person name="Igarashi K."/>
            <person name="Jurgens J.A."/>
            <person name="Kallen N."/>
            <person name="Kersten P."/>
            <person name="Kohler A."/>
            <person name="Kuees U."/>
            <person name="Kumar T.K.A."/>
            <person name="Kuo A."/>
            <person name="LaButti K."/>
            <person name="Larrondo L.F."/>
            <person name="Lindquist E."/>
            <person name="Ling A."/>
            <person name="Lombard V."/>
            <person name="Lucas S."/>
            <person name="Lundell T."/>
            <person name="Martin R."/>
            <person name="McLaughlin D.J."/>
            <person name="Morgenstern I."/>
            <person name="Morin E."/>
            <person name="Murat C."/>
            <person name="Nagy L.G."/>
            <person name="Nolan M."/>
            <person name="Ohm R.A."/>
            <person name="Patyshakuliyeva A."/>
            <person name="Rokas A."/>
            <person name="Ruiz-Duenas F.J."/>
            <person name="Sabat G."/>
            <person name="Salamov A."/>
            <person name="Samejima M."/>
            <person name="Schmutz J."/>
            <person name="Slot J.C."/>
            <person name="St John F."/>
            <person name="Stenlid J."/>
            <person name="Sun H."/>
            <person name="Sun S."/>
            <person name="Syed K."/>
            <person name="Tsang A."/>
            <person name="Wiebenga A."/>
            <person name="Young D."/>
            <person name="Pisabarro A."/>
            <person name="Eastwood D.C."/>
            <person name="Martin F."/>
            <person name="Cullen D."/>
            <person name="Grigoriev I.V."/>
            <person name="Hibbett D.S."/>
        </authorList>
    </citation>
    <scope>NUCLEOTIDE SEQUENCE [LARGE SCALE GENOMIC DNA]</scope>
    <source>
        <strain evidence="15">HHB-11173 SS5</strain>
    </source>
</reference>
<sequence>MSGRVLLSVLMGTALVPFASAHVALWHPSMWGFNVTDQTFSYDNRPVAPLMQMPFSQWWFHNHLSYPPNAGDFFELPAGGTATAELACDKGATSYWPSSQGGDVRQGDSPCPNSPTSAYHTNGIDDLKGCSLAITYKSDPNDVQPEDLAVFSVNQTCVWTRFTDFQIPAEMPACPEGGCICTWNWIHSPDSGSAQMFLTPFRCKVTGATSSKAIMTPQLARRCGADPANGVTEATPSNCTVGAKQALYWWQTERVNMFEGQYSPPFYNDLYDFKDGAQNDIFGDSDVAAAAPSSSSQKAATTSSAQAATAASSTAVADNQNETVVETSTSSSPAAASTTATTTSPKKCKRNAKKGLTESKRSVKKEATEKRSNTAHHARNLGRFVHDSTVH</sequence>
<dbReference type="eggNOG" id="ENOG502QPY1">
    <property type="taxonomic scope" value="Eukaryota"/>
</dbReference>
<feature type="region of interest" description="Disordered" evidence="12">
    <location>
        <begin position="312"/>
        <end position="391"/>
    </location>
</feature>
<protein>
    <recommendedName>
        <fullName evidence="16">Lytic polysaccharide monooxygenase</fullName>
    </recommendedName>
</protein>
<comment type="subcellular location">
    <subcellularLocation>
        <location evidence="2">Secreted</location>
    </subcellularLocation>
</comment>
<gene>
    <name evidence="14" type="ORF">PUNSTDRAFT_108851</name>
</gene>
<keyword evidence="8" id="KW-0503">Monooxygenase</keyword>
<keyword evidence="5 13" id="KW-0732">Signal</keyword>
<evidence type="ECO:0000256" key="13">
    <source>
        <dbReference type="SAM" id="SignalP"/>
    </source>
</evidence>
<dbReference type="Proteomes" id="UP000054196">
    <property type="component" value="Unassembled WGS sequence"/>
</dbReference>
<evidence type="ECO:0000256" key="9">
    <source>
        <dbReference type="ARBA" id="ARBA00023157"/>
    </source>
</evidence>
<evidence type="ECO:0000313" key="14">
    <source>
        <dbReference type="EMBL" id="EIN04012.1"/>
    </source>
</evidence>
<dbReference type="EMBL" id="JH687557">
    <property type="protein sequence ID" value="EIN04012.1"/>
    <property type="molecule type" value="Genomic_DNA"/>
</dbReference>
<dbReference type="HOGENOM" id="CLU_030284_3_0_1"/>
<dbReference type="GO" id="GO:0005576">
    <property type="term" value="C:extracellular region"/>
    <property type="evidence" value="ECO:0007669"/>
    <property type="project" value="UniProtKB-SubCell"/>
</dbReference>
<dbReference type="GO" id="GO:0004497">
    <property type="term" value="F:monooxygenase activity"/>
    <property type="evidence" value="ECO:0007669"/>
    <property type="project" value="UniProtKB-KW"/>
</dbReference>
<dbReference type="InterPro" id="IPR054497">
    <property type="entry name" value="LPMO_AA14"/>
</dbReference>
<keyword evidence="15" id="KW-1185">Reference proteome</keyword>
<accession>R7S2K3</accession>
<evidence type="ECO:0000256" key="1">
    <source>
        <dbReference type="ARBA" id="ARBA00001973"/>
    </source>
</evidence>
<comment type="similarity">
    <text evidence="11">Belongs to the polysaccharide monooxygenase AA14 family.</text>
</comment>
<dbReference type="RefSeq" id="XP_007388801.1">
    <property type="nucleotide sequence ID" value="XM_007388739.1"/>
</dbReference>
<evidence type="ECO:0008006" key="16">
    <source>
        <dbReference type="Google" id="ProtNLM"/>
    </source>
</evidence>
<dbReference type="GO" id="GO:0046872">
    <property type="term" value="F:metal ion binding"/>
    <property type="evidence" value="ECO:0007669"/>
    <property type="project" value="UniProtKB-KW"/>
</dbReference>
<dbReference type="Pfam" id="PF22810">
    <property type="entry name" value="LPMO_AA14"/>
    <property type="match status" value="1"/>
</dbReference>
<feature type="compositionally biased region" description="Low complexity" evidence="12">
    <location>
        <begin position="327"/>
        <end position="345"/>
    </location>
</feature>
<evidence type="ECO:0000256" key="7">
    <source>
        <dbReference type="ARBA" id="ARBA00023008"/>
    </source>
</evidence>
<organism evidence="14 15">
    <name type="scientific">Punctularia strigosozonata (strain HHB-11173)</name>
    <name type="common">White-rot fungus</name>
    <dbReference type="NCBI Taxonomy" id="741275"/>
    <lineage>
        <taxon>Eukaryota</taxon>
        <taxon>Fungi</taxon>
        <taxon>Dikarya</taxon>
        <taxon>Basidiomycota</taxon>
        <taxon>Agaricomycotina</taxon>
        <taxon>Agaricomycetes</taxon>
        <taxon>Corticiales</taxon>
        <taxon>Punctulariaceae</taxon>
        <taxon>Punctularia</taxon>
    </lineage>
</organism>
<keyword evidence="6" id="KW-0560">Oxidoreductase</keyword>
<dbReference type="KEGG" id="psq:PUNSTDRAFT_108851"/>
<comment type="cofactor">
    <cofactor evidence="1">
        <name>Cu(2+)</name>
        <dbReference type="ChEBI" id="CHEBI:29036"/>
    </cofactor>
</comment>